<sequence>MQGKVTLTWPGHSDSSRLDVRNIKRHDNGTQYTCTMRAENGDTESTVFTLRVSCPPRKTFQSTLTMKEGRVSFQLAAYPVPDRFIFFRLRNQASEAGLDVSEQFAGACEQDPMTAFTVNCEVTRLGNLQHVTGMYKVEVYNYLNKLDVIFNMQAGPSTGDQGHFSVWIVYVAAAGCCLAVIVTFLVAIVIHTRRRRTATLPDNRIPSLYVECEEYADATPQQQSPLQPNHRPQMPAPASPSVQDNQPDPYEDTEGRHVGAFSVALQSQEVYKPRRQAYENDHYMHPALNAQ</sequence>
<name>A0AAN9AMP8_9CAEN</name>
<proteinExistence type="predicted"/>
<feature type="region of interest" description="Disordered" evidence="1">
    <location>
        <begin position="219"/>
        <end position="258"/>
    </location>
</feature>
<organism evidence="3 4">
    <name type="scientific">Littorina saxatilis</name>
    <dbReference type="NCBI Taxonomy" id="31220"/>
    <lineage>
        <taxon>Eukaryota</taxon>
        <taxon>Metazoa</taxon>
        <taxon>Spiralia</taxon>
        <taxon>Lophotrochozoa</taxon>
        <taxon>Mollusca</taxon>
        <taxon>Gastropoda</taxon>
        <taxon>Caenogastropoda</taxon>
        <taxon>Littorinimorpha</taxon>
        <taxon>Littorinoidea</taxon>
        <taxon>Littorinidae</taxon>
        <taxon>Littorina</taxon>
    </lineage>
</organism>
<evidence type="ECO:0000313" key="3">
    <source>
        <dbReference type="EMBL" id="KAK7089767.1"/>
    </source>
</evidence>
<dbReference type="AlphaFoldDB" id="A0AAN9AMP8"/>
<keyword evidence="2" id="KW-0472">Membrane</keyword>
<comment type="caution">
    <text evidence="3">The sequence shown here is derived from an EMBL/GenBank/DDBJ whole genome shotgun (WGS) entry which is preliminary data.</text>
</comment>
<gene>
    <name evidence="3" type="ORF">V1264_024486</name>
</gene>
<evidence type="ECO:0000313" key="4">
    <source>
        <dbReference type="Proteomes" id="UP001374579"/>
    </source>
</evidence>
<dbReference type="Gene3D" id="2.60.40.10">
    <property type="entry name" value="Immunoglobulins"/>
    <property type="match status" value="1"/>
</dbReference>
<evidence type="ECO:0000256" key="2">
    <source>
        <dbReference type="SAM" id="Phobius"/>
    </source>
</evidence>
<accession>A0AAN9AMP8</accession>
<keyword evidence="4" id="KW-1185">Reference proteome</keyword>
<keyword evidence="2" id="KW-0812">Transmembrane</keyword>
<feature type="transmembrane region" description="Helical" evidence="2">
    <location>
        <begin position="167"/>
        <end position="190"/>
    </location>
</feature>
<reference evidence="3 4" key="1">
    <citation type="submission" date="2024-02" db="EMBL/GenBank/DDBJ databases">
        <title>Chromosome-scale genome assembly of the rough periwinkle Littorina saxatilis.</title>
        <authorList>
            <person name="De Jode A."/>
            <person name="Faria R."/>
            <person name="Formenti G."/>
            <person name="Sims Y."/>
            <person name="Smith T.P."/>
            <person name="Tracey A."/>
            <person name="Wood J.M.D."/>
            <person name="Zagrodzka Z.B."/>
            <person name="Johannesson K."/>
            <person name="Butlin R.K."/>
            <person name="Leder E.H."/>
        </authorList>
    </citation>
    <scope>NUCLEOTIDE SEQUENCE [LARGE SCALE GENOMIC DNA]</scope>
    <source>
        <strain evidence="3">Snail1</strain>
        <tissue evidence="3">Muscle</tissue>
    </source>
</reference>
<evidence type="ECO:0008006" key="5">
    <source>
        <dbReference type="Google" id="ProtNLM"/>
    </source>
</evidence>
<dbReference type="Proteomes" id="UP001374579">
    <property type="component" value="Unassembled WGS sequence"/>
</dbReference>
<dbReference type="EMBL" id="JBAMIC010000605">
    <property type="protein sequence ID" value="KAK7089767.1"/>
    <property type="molecule type" value="Genomic_DNA"/>
</dbReference>
<dbReference type="InterPro" id="IPR013783">
    <property type="entry name" value="Ig-like_fold"/>
</dbReference>
<keyword evidence="2" id="KW-1133">Transmembrane helix</keyword>
<evidence type="ECO:0000256" key="1">
    <source>
        <dbReference type="SAM" id="MobiDB-lite"/>
    </source>
</evidence>
<protein>
    <recommendedName>
        <fullName evidence="5">Ig-like domain-containing protein</fullName>
    </recommendedName>
</protein>